<dbReference type="SUPFAM" id="SSF49842">
    <property type="entry name" value="TNF-like"/>
    <property type="match status" value="1"/>
</dbReference>
<dbReference type="Proteomes" id="UP000327493">
    <property type="component" value="Chromosome 3"/>
</dbReference>
<dbReference type="GO" id="GO:0045202">
    <property type="term" value="C:synapse"/>
    <property type="evidence" value="ECO:0007669"/>
    <property type="project" value="TreeGrafter"/>
</dbReference>
<organism evidence="6 7">
    <name type="scientific">Etheostoma spectabile</name>
    <name type="common">orangethroat darter</name>
    <dbReference type="NCBI Taxonomy" id="54343"/>
    <lineage>
        <taxon>Eukaryota</taxon>
        <taxon>Metazoa</taxon>
        <taxon>Chordata</taxon>
        <taxon>Craniata</taxon>
        <taxon>Vertebrata</taxon>
        <taxon>Euteleostomi</taxon>
        <taxon>Actinopterygii</taxon>
        <taxon>Neopterygii</taxon>
        <taxon>Teleostei</taxon>
        <taxon>Neoteleostei</taxon>
        <taxon>Acanthomorphata</taxon>
        <taxon>Eupercaria</taxon>
        <taxon>Perciformes</taxon>
        <taxon>Percoidei</taxon>
        <taxon>Percidae</taxon>
        <taxon>Etheostomatinae</taxon>
        <taxon>Etheostoma</taxon>
    </lineage>
</organism>
<feature type="domain" description="C1q" evidence="5">
    <location>
        <begin position="93"/>
        <end position="243"/>
    </location>
</feature>
<dbReference type="PRINTS" id="PR00007">
    <property type="entry name" value="COMPLEMNTC1Q"/>
</dbReference>
<comment type="subcellular location">
    <subcellularLocation>
        <location evidence="1">Secreted</location>
    </subcellularLocation>
</comment>
<keyword evidence="7" id="KW-1185">Reference proteome</keyword>
<sequence>MVVLPLLFLLGSLFHCGHVEAQSTSASELLKQAALQWNGPVTCDKWDCDCAFKERGCCCVAKDMFQLEEDTFMRMKYLWQGIGTLNHRVQDLTDGVRVAFKATMNPNYTTPGSTEYCFGPFNINVPIPYSVVTLNHDNAYNPSLGIFTARSAGVYVFSFTVYSYVTEYGRLYHKVQLMKNGNVIASVWEDNREDSEDNANQVVVLELQRGDQVYVELASGRKLCKYLEYNIFTGYILYPQPSPYSIDFGF</sequence>
<evidence type="ECO:0000313" key="7">
    <source>
        <dbReference type="Proteomes" id="UP000327493"/>
    </source>
</evidence>
<dbReference type="OrthoDB" id="6154955at2759"/>
<dbReference type="Pfam" id="PF00386">
    <property type="entry name" value="C1q"/>
    <property type="match status" value="1"/>
</dbReference>
<keyword evidence="3 4" id="KW-0732">Signal</keyword>
<gene>
    <name evidence="6" type="ORF">FQN60_004635</name>
</gene>
<evidence type="ECO:0000256" key="1">
    <source>
        <dbReference type="ARBA" id="ARBA00004613"/>
    </source>
</evidence>
<evidence type="ECO:0000259" key="5">
    <source>
        <dbReference type="PROSITE" id="PS50871"/>
    </source>
</evidence>
<dbReference type="PROSITE" id="PS50871">
    <property type="entry name" value="C1Q"/>
    <property type="match status" value="1"/>
</dbReference>
<comment type="caution">
    <text evidence="6">The sequence shown here is derived from an EMBL/GenBank/DDBJ whole genome shotgun (WGS) entry which is preliminary data.</text>
</comment>
<evidence type="ECO:0000256" key="3">
    <source>
        <dbReference type="ARBA" id="ARBA00022729"/>
    </source>
</evidence>
<proteinExistence type="predicted"/>
<dbReference type="AlphaFoldDB" id="A0A5J5DKI0"/>
<dbReference type="PANTHER" id="PTHR22923">
    <property type="entry name" value="CEREBELLIN-RELATED"/>
    <property type="match status" value="1"/>
</dbReference>
<evidence type="ECO:0000256" key="2">
    <source>
        <dbReference type="ARBA" id="ARBA00022525"/>
    </source>
</evidence>
<dbReference type="EMBL" id="VOFY01000003">
    <property type="protein sequence ID" value="KAA8593801.1"/>
    <property type="molecule type" value="Genomic_DNA"/>
</dbReference>
<feature type="signal peptide" evidence="4">
    <location>
        <begin position="1"/>
        <end position="21"/>
    </location>
</feature>
<dbReference type="Gene3D" id="2.60.120.40">
    <property type="match status" value="1"/>
</dbReference>
<dbReference type="InterPro" id="IPR008983">
    <property type="entry name" value="Tumour_necrosis_fac-like_dom"/>
</dbReference>
<evidence type="ECO:0000313" key="6">
    <source>
        <dbReference type="EMBL" id="KAA8593801.1"/>
    </source>
</evidence>
<name>A0A5J5DKI0_9PERO</name>
<dbReference type="GO" id="GO:0099558">
    <property type="term" value="P:maintenance of synapse structure"/>
    <property type="evidence" value="ECO:0007669"/>
    <property type="project" value="TreeGrafter"/>
</dbReference>
<reference evidence="6 7" key="1">
    <citation type="submission" date="2019-08" db="EMBL/GenBank/DDBJ databases">
        <title>A chromosome-level genome assembly, high-density linkage maps, and genome scans reveal the genomic architecture of hybrid incompatibilities underlying speciation via character displacement in darters (Percidae: Etheostominae).</title>
        <authorList>
            <person name="Moran R.L."/>
            <person name="Catchen J.M."/>
            <person name="Fuller R.C."/>
        </authorList>
    </citation>
    <scope>NUCLEOTIDE SEQUENCE [LARGE SCALE GENOMIC DNA]</scope>
    <source>
        <strain evidence="6">EspeVRDwgs_2016</strain>
        <tissue evidence="6">Muscle</tissue>
    </source>
</reference>
<protein>
    <recommendedName>
        <fullName evidence="5">C1q domain-containing protein</fullName>
    </recommendedName>
</protein>
<evidence type="ECO:0000256" key="4">
    <source>
        <dbReference type="SAM" id="SignalP"/>
    </source>
</evidence>
<accession>A0A5J5DKI0</accession>
<dbReference type="PANTHER" id="PTHR22923:SF89">
    <property type="entry name" value="CEREBELLIN 18"/>
    <property type="match status" value="1"/>
</dbReference>
<feature type="chain" id="PRO_5023807317" description="C1q domain-containing protein" evidence="4">
    <location>
        <begin position="22"/>
        <end position="250"/>
    </location>
</feature>
<dbReference type="SMART" id="SM00110">
    <property type="entry name" value="C1Q"/>
    <property type="match status" value="1"/>
</dbReference>
<dbReference type="InterPro" id="IPR001073">
    <property type="entry name" value="C1q_dom"/>
</dbReference>
<dbReference type="InterPro" id="IPR050822">
    <property type="entry name" value="Cerebellin_Synaptic_Org"/>
</dbReference>
<dbReference type="GO" id="GO:0005576">
    <property type="term" value="C:extracellular region"/>
    <property type="evidence" value="ECO:0007669"/>
    <property type="project" value="UniProtKB-SubCell"/>
</dbReference>
<keyword evidence="2" id="KW-0964">Secreted</keyword>